<sequence>MQGQSRLAPAVRDVGAHRPRAIAGEVRPQSVAEVSALVRCAAADGRRLFPYSTGRNWGMGSGVPATDENIVVDLGGMNRIRSLDLENGFAVVEPGVTQAQLADELRETPWLLNVTASCADTSVLGNALERGDGSVRSRVHDVVGLEAVMPDGSVITTGGLDTWGRYRGRVAGPDLTGAFVQHNLGIVTAMAIALVPRPQAFGLVWSRIPRDQAERAVSAMGAFLRRGNPAEGLLRVRELSLVPSRGEWTLPAGVDPELFTIVGPLIGSGETVRLAEELLRKALLEVEGAENLQVLDATAIRPDDPLYNRALMAQGIPTCTGVHKALGVGSCEQVDSGRMGFLALLPQLPMDARSTENILQVLRASVEVNGTAGLLEWNLVSRNLANGVLQIFFDRDVPDAPARAHRLRQEAGALLRGYGCVIYRSDIDNSAADVYAQSSPGTLSMLHRLKGAFDPGNVISPGRYSISA</sequence>
<evidence type="ECO:0000256" key="2">
    <source>
        <dbReference type="ARBA" id="ARBA00022630"/>
    </source>
</evidence>
<dbReference type="RefSeq" id="WP_189139291.1">
    <property type="nucleotide sequence ID" value="NZ_BMNK01000004.1"/>
</dbReference>
<reference evidence="6" key="1">
    <citation type="journal article" date="2014" name="Int. J. Syst. Evol. Microbiol.">
        <title>Complete genome sequence of Corynebacterium casei LMG S-19264T (=DSM 44701T), isolated from a smear-ripened cheese.</title>
        <authorList>
            <consortium name="US DOE Joint Genome Institute (JGI-PGF)"/>
            <person name="Walter F."/>
            <person name="Albersmeier A."/>
            <person name="Kalinowski J."/>
            <person name="Ruckert C."/>
        </authorList>
    </citation>
    <scope>NUCLEOTIDE SEQUENCE</scope>
    <source>
        <strain evidence="6">CGMCC 4.7430</strain>
    </source>
</reference>
<proteinExistence type="inferred from homology"/>
<evidence type="ECO:0000259" key="5">
    <source>
        <dbReference type="PROSITE" id="PS51387"/>
    </source>
</evidence>
<dbReference type="GO" id="GO:0004458">
    <property type="term" value="F:D-lactate dehydrogenase (cytochrome) activity"/>
    <property type="evidence" value="ECO:0007669"/>
    <property type="project" value="TreeGrafter"/>
</dbReference>
<dbReference type="Pfam" id="PF01565">
    <property type="entry name" value="FAD_binding_4"/>
    <property type="match status" value="1"/>
</dbReference>
<feature type="domain" description="FAD-binding PCMH-type" evidence="5">
    <location>
        <begin position="14"/>
        <end position="197"/>
    </location>
</feature>
<dbReference type="InterPro" id="IPR016166">
    <property type="entry name" value="FAD-bd_PCMH"/>
</dbReference>
<dbReference type="Gene3D" id="3.40.462.10">
    <property type="entry name" value="FAD-linked oxidases, C-terminal domain"/>
    <property type="match status" value="1"/>
</dbReference>
<dbReference type="InterPro" id="IPR016169">
    <property type="entry name" value="FAD-bd_PCMH_sub2"/>
</dbReference>
<dbReference type="Proteomes" id="UP000660745">
    <property type="component" value="Unassembled WGS sequence"/>
</dbReference>
<dbReference type="AlphaFoldDB" id="A0A918A4D5"/>
<dbReference type="PANTHER" id="PTHR11748:SF111">
    <property type="entry name" value="D-LACTATE DEHYDROGENASE, MITOCHONDRIAL-RELATED"/>
    <property type="match status" value="1"/>
</dbReference>
<keyword evidence="2" id="KW-0285">Flavoprotein</keyword>
<dbReference type="InterPro" id="IPR006094">
    <property type="entry name" value="Oxid_FAD_bind_N"/>
</dbReference>
<evidence type="ECO:0000313" key="7">
    <source>
        <dbReference type="Proteomes" id="UP000660745"/>
    </source>
</evidence>
<dbReference type="GO" id="GO:0008720">
    <property type="term" value="F:D-lactate dehydrogenase (NAD+) activity"/>
    <property type="evidence" value="ECO:0007669"/>
    <property type="project" value="TreeGrafter"/>
</dbReference>
<evidence type="ECO:0000256" key="4">
    <source>
        <dbReference type="ARBA" id="ARBA00023002"/>
    </source>
</evidence>
<dbReference type="GO" id="GO:0071949">
    <property type="term" value="F:FAD binding"/>
    <property type="evidence" value="ECO:0007669"/>
    <property type="project" value="InterPro"/>
</dbReference>
<evidence type="ECO:0000313" key="6">
    <source>
        <dbReference type="EMBL" id="GGP06667.1"/>
    </source>
</evidence>
<comment type="similarity">
    <text evidence="1">Belongs to the FAD-binding oxidoreductase/transferase type 4 family.</text>
</comment>
<dbReference type="PANTHER" id="PTHR11748">
    <property type="entry name" value="D-LACTATE DEHYDROGENASE"/>
    <property type="match status" value="1"/>
</dbReference>
<protein>
    <submittedName>
        <fullName evidence="6">4-cresol dehydrogenase</fullName>
    </submittedName>
</protein>
<dbReference type="InterPro" id="IPR016164">
    <property type="entry name" value="FAD-linked_Oxase-like_C"/>
</dbReference>
<dbReference type="SUPFAM" id="SSF56176">
    <property type="entry name" value="FAD-binding/transporter-associated domain-like"/>
    <property type="match status" value="1"/>
</dbReference>
<dbReference type="Gene3D" id="3.30.465.10">
    <property type="match status" value="1"/>
</dbReference>
<gene>
    <name evidence="6" type="ORF">GCM10012278_31290</name>
</gene>
<dbReference type="SUPFAM" id="SSF55103">
    <property type="entry name" value="FAD-linked oxidases, C-terminal domain"/>
    <property type="match status" value="1"/>
</dbReference>
<comment type="caution">
    <text evidence="6">The sequence shown here is derived from an EMBL/GenBank/DDBJ whole genome shotgun (WGS) entry which is preliminary data.</text>
</comment>
<dbReference type="InterPro" id="IPR016170">
    <property type="entry name" value="Cytok_DH_C_sf"/>
</dbReference>
<keyword evidence="4" id="KW-0560">Oxidoreductase</keyword>
<accession>A0A918A4D5</accession>
<dbReference type="PROSITE" id="PS51387">
    <property type="entry name" value="FAD_PCMH"/>
    <property type="match status" value="1"/>
</dbReference>
<dbReference type="Gene3D" id="3.30.43.10">
    <property type="entry name" value="Uridine Diphospho-n-acetylenolpyruvylglucosamine Reductase, domain 2"/>
    <property type="match status" value="1"/>
</dbReference>
<dbReference type="InterPro" id="IPR016167">
    <property type="entry name" value="FAD-bd_PCMH_sub1"/>
</dbReference>
<name>A0A918A4D5_9ACTN</name>
<reference evidence="6" key="2">
    <citation type="submission" date="2020-09" db="EMBL/GenBank/DDBJ databases">
        <authorList>
            <person name="Sun Q."/>
            <person name="Zhou Y."/>
        </authorList>
    </citation>
    <scope>NUCLEOTIDE SEQUENCE</scope>
    <source>
        <strain evidence="6">CGMCC 4.7430</strain>
    </source>
</reference>
<dbReference type="InterPro" id="IPR036318">
    <property type="entry name" value="FAD-bd_PCMH-like_sf"/>
</dbReference>
<evidence type="ECO:0000256" key="3">
    <source>
        <dbReference type="ARBA" id="ARBA00022827"/>
    </source>
</evidence>
<organism evidence="6 7">
    <name type="scientific">Nonomuraea glycinis</name>
    <dbReference type="NCBI Taxonomy" id="2047744"/>
    <lineage>
        <taxon>Bacteria</taxon>
        <taxon>Bacillati</taxon>
        <taxon>Actinomycetota</taxon>
        <taxon>Actinomycetes</taxon>
        <taxon>Streptosporangiales</taxon>
        <taxon>Streptosporangiaceae</taxon>
        <taxon>Nonomuraea</taxon>
    </lineage>
</organism>
<keyword evidence="3" id="KW-0274">FAD</keyword>
<dbReference type="GO" id="GO:1903457">
    <property type="term" value="P:lactate catabolic process"/>
    <property type="evidence" value="ECO:0007669"/>
    <property type="project" value="TreeGrafter"/>
</dbReference>
<dbReference type="EMBL" id="BMNK01000004">
    <property type="protein sequence ID" value="GGP06667.1"/>
    <property type="molecule type" value="Genomic_DNA"/>
</dbReference>
<evidence type="ECO:0000256" key="1">
    <source>
        <dbReference type="ARBA" id="ARBA00008000"/>
    </source>
</evidence>
<keyword evidence="7" id="KW-1185">Reference proteome</keyword>